<evidence type="ECO:0000313" key="2">
    <source>
        <dbReference type="EMBL" id="CEJ06885.1"/>
    </source>
</evidence>
<organism evidence="1">
    <name type="scientific">Acididesulfobacillus acetoxydans</name>
    <dbReference type="NCBI Taxonomy" id="1561005"/>
    <lineage>
        <taxon>Bacteria</taxon>
        <taxon>Bacillati</taxon>
        <taxon>Bacillota</taxon>
        <taxon>Clostridia</taxon>
        <taxon>Eubacteriales</taxon>
        <taxon>Peptococcaceae</taxon>
        <taxon>Acididesulfobacillus</taxon>
    </lineage>
</organism>
<sequence length="66" mass="7312">MFILVNGEKTEAGAGTPMGVWLKEQGIDFKAVVIEYNGRILPEEEWGEVFLQEGDRLELLQFVGGG</sequence>
<dbReference type="KEGG" id="aacx:DEACI_1664"/>
<dbReference type="Gene3D" id="3.10.20.30">
    <property type="match status" value="1"/>
</dbReference>
<dbReference type="InterPro" id="IPR016155">
    <property type="entry name" value="Mopterin_synth/thiamin_S_b"/>
</dbReference>
<dbReference type="InterPro" id="IPR012675">
    <property type="entry name" value="Beta-grasp_dom_sf"/>
</dbReference>
<dbReference type="RefSeq" id="WP_240984589.1">
    <property type="nucleotide sequence ID" value="NZ_CDGJ01000036.1"/>
</dbReference>
<dbReference type="NCBIfam" id="TIGR01683">
    <property type="entry name" value="thiS"/>
    <property type="match status" value="1"/>
</dbReference>
<name>A0A8S0WXK3_9FIRM</name>
<reference evidence="1" key="2">
    <citation type="submission" date="2020-01" db="EMBL/GenBank/DDBJ databases">
        <authorList>
            <person name="Hornung B."/>
        </authorList>
    </citation>
    <scope>NUCLEOTIDE SEQUENCE</scope>
    <source>
        <strain evidence="1">PacBioINE</strain>
    </source>
</reference>
<proteinExistence type="predicted"/>
<keyword evidence="3" id="KW-1185">Reference proteome</keyword>
<dbReference type="InterPro" id="IPR003749">
    <property type="entry name" value="ThiS/MoaD-like"/>
</dbReference>
<dbReference type="InterPro" id="IPR010035">
    <property type="entry name" value="Thi_S"/>
</dbReference>
<dbReference type="EMBL" id="CDGJ01000036">
    <property type="protein sequence ID" value="CEJ06885.1"/>
    <property type="molecule type" value="Genomic_DNA"/>
</dbReference>
<dbReference type="Proteomes" id="UP001071230">
    <property type="component" value="Unassembled WGS sequence"/>
</dbReference>
<dbReference type="SUPFAM" id="SSF54285">
    <property type="entry name" value="MoaD/ThiS"/>
    <property type="match status" value="1"/>
</dbReference>
<evidence type="ECO:0000313" key="1">
    <source>
        <dbReference type="EMBL" id="CAA7601011.1"/>
    </source>
</evidence>
<dbReference type="Proteomes" id="UP000836597">
    <property type="component" value="Chromosome"/>
</dbReference>
<dbReference type="PANTHER" id="PTHR34472">
    <property type="entry name" value="SULFUR CARRIER PROTEIN THIS"/>
    <property type="match status" value="1"/>
</dbReference>
<dbReference type="EMBL" id="LR746496">
    <property type="protein sequence ID" value="CAA7601011.1"/>
    <property type="molecule type" value="Genomic_DNA"/>
</dbReference>
<dbReference type="PANTHER" id="PTHR34472:SF1">
    <property type="entry name" value="SULFUR CARRIER PROTEIN THIS"/>
    <property type="match status" value="1"/>
</dbReference>
<protein>
    <submittedName>
        <fullName evidence="2">Molybdopterin synthase/thiamin biosynthesis sulphur carrier, beta-grasp</fullName>
    </submittedName>
    <submittedName>
        <fullName evidence="1">ThiamineS/Molybdopterin converting factor subunit 1</fullName>
    </submittedName>
</protein>
<accession>A0A8S0WXK3</accession>
<dbReference type="Pfam" id="PF02597">
    <property type="entry name" value="ThiS"/>
    <property type="match status" value="1"/>
</dbReference>
<gene>
    <name evidence="2" type="ORF">DEACI_1339</name>
    <name evidence="1" type="ORF">DEACI_1664</name>
</gene>
<reference evidence="2" key="1">
    <citation type="submission" date="2014-11" db="EMBL/GenBank/DDBJ databases">
        <authorList>
            <person name="Hornung B.V."/>
        </authorList>
    </citation>
    <scope>NUCLEOTIDE SEQUENCE</scope>
    <source>
        <strain evidence="2">INE</strain>
    </source>
</reference>
<evidence type="ECO:0000313" key="3">
    <source>
        <dbReference type="Proteomes" id="UP001071230"/>
    </source>
</evidence>
<dbReference type="CDD" id="cd00565">
    <property type="entry name" value="Ubl_ThiS"/>
    <property type="match status" value="1"/>
</dbReference>
<dbReference type="AlphaFoldDB" id="A0A8S0WXK3"/>